<evidence type="ECO:0000259" key="1">
    <source>
        <dbReference type="Pfam" id="PF12937"/>
    </source>
</evidence>
<dbReference type="EMBL" id="CAWUON010000181">
    <property type="protein sequence ID" value="CAK7275137.1"/>
    <property type="molecule type" value="Genomic_DNA"/>
</dbReference>
<keyword evidence="3" id="KW-1185">Reference proteome</keyword>
<gene>
    <name evidence="2" type="ORF">SEPCBS119000_006526</name>
</gene>
<protein>
    <recommendedName>
        <fullName evidence="1">F-box domain-containing protein</fullName>
    </recommendedName>
</protein>
<reference evidence="2 3" key="1">
    <citation type="submission" date="2024-01" db="EMBL/GenBank/DDBJ databases">
        <authorList>
            <person name="Allen C."/>
            <person name="Tagirdzhanova G."/>
        </authorList>
    </citation>
    <scope>NUCLEOTIDE SEQUENCE [LARGE SCALE GENOMIC DNA]</scope>
    <source>
        <strain evidence="2 3">CBS 119000</strain>
    </source>
</reference>
<dbReference type="Pfam" id="PF12937">
    <property type="entry name" value="F-box-like"/>
    <property type="match status" value="1"/>
</dbReference>
<dbReference type="SUPFAM" id="SSF81383">
    <property type="entry name" value="F-box domain"/>
    <property type="match status" value="1"/>
</dbReference>
<dbReference type="CDD" id="cd09917">
    <property type="entry name" value="F-box_SF"/>
    <property type="match status" value="1"/>
</dbReference>
<comment type="caution">
    <text evidence="2">The sequence shown here is derived from an EMBL/GenBank/DDBJ whole genome shotgun (WGS) entry which is preliminary data.</text>
</comment>
<name>A0ABP0E3Y4_9PEZI</name>
<accession>A0ABP0E3Y4</accession>
<dbReference type="Gene3D" id="1.20.1280.50">
    <property type="match status" value="1"/>
</dbReference>
<dbReference type="Proteomes" id="UP001642502">
    <property type="component" value="Unassembled WGS sequence"/>
</dbReference>
<feature type="domain" description="F-box" evidence="1">
    <location>
        <begin position="68"/>
        <end position="103"/>
    </location>
</feature>
<proteinExistence type="predicted"/>
<evidence type="ECO:0000313" key="3">
    <source>
        <dbReference type="Proteomes" id="UP001642502"/>
    </source>
</evidence>
<sequence length="716" mass="80392">MSFAWHGGDDAVVEHAAVVADQTAVTNTHTVATTRKEYLLGLVPDLTLDEIWMLQERIAKLDLRTDIFARLPPELQLIVCEYLGPVDLGCCLHVSRLWRASFLHESVRKGMAQRCFPSLLEYVGAVRTKMARLSRENADADDQEASRSSVCDPTDAMVTETARKYALRSFGRFCCVFRHCCAPALKVAQTALATTGAGGAAENLTWLDQGRPIARRQRKRRSRAAEINMGSSRYVHKLFTDVPGFSFEMDAGTESDEDYDAEGFCPYFHGPEYAYGHIAWQCLHKGATWFLVDDLRTGRRRPLCVPNDSRRGESYLMVGLGDELLIATCGSSMLAWNFTTGEQQRKRLPAAMETAQTLGNRVCILAGGRVYVWTFGGMLQEADITGLDKMHLEPDVDGRIPGFFILDPVNDGVFYRGNYELDVGQRGRHGVIVFHLHMFEDLKYSRTFSERLDFRNSAFPRCLIESTVRRNARGLYSLASWRIGPGAPGPLRAIAGKEVDGVASIAFNIYTKTFSLSFFRLPPPLPSYGPEDEALRSIRAHIWNDQLLTVVERCDDAAKCRVQLAQPLLFAFEDEYSESACCSAVLPFSAVPLYTSSFRDEDIALCREQGAGDASSAKRSTNLLPEARQKVRFDELCPYSQPGRWLQDEAQWDKHKCRSRFALDLDATPFGPGRAGYIRSHHIQGDDDFLVFRHDTQYTVWSFCDDIIAPHAARRC</sequence>
<dbReference type="InterPro" id="IPR001810">
    <property type="entry name" value="F-box_dom"/>
</dbReference>
<organism evidence="2 3">
    <name type="scientific">Sporothrix epigloea</name>
    <dbReference type="NCBI Taxonomy" id="1892477"/>
    <lineage>
        <taxon>Eukaryota</taxon>
        <taxon>Fungi</taxon>
        <taxon>Dikarya</taxon>
        <taxon>Ascomycota</taxon>
        <taxon>Pezizomycotina</taxon>
        <taxon>Sordariomycetes</taxon>
        <taxon>Sordariomycetidae</taxon>
        <taxon>Ophiostomatales</taxon>
        <taxon>Ophiostomataceae</taxon>
        <taxon>Sporothrix</taxon>
    </lineage>
</organism>
<dbReference type="InterPro" id="IPR036047">
    <property type="entry name" value="F-box-like_dom_sf"/>
</dbReference>
<evidence type="ECO:0000313" key="2">
    <source>
        <dbReference type="EMBL" id="CAK7275137.1"/>
    </source>
</evidence>